<dbReference type="EMBL" id="JACXAF010000004">
    <property type="protein sequence ID" value="MBD1388693.1"/>
    <property type="molecule type" value="Genomic_DNA"/>
</dbReference>
<feature type="domain" description="DUF403" evidence="1">
    <location>
        <begin position="1"/>
        <end position="307"/>
    </location>
</feature>
<dbReference type="PANTHER" id="PTHR34595:SF7">
    <property type="entry name" value="SLL1039 PROTEIN"/>
    <property type="match status" value="1"/>
</dbReference>
<dbReference type="InterPro" id="IPR051680">
    <property type="entry name" value="ATP-dep_Glu-Cys_Ligase-2"/>
</dbReference>
<accession>A0A8J6QU89</accession>
<dbReference type="Proteomes" id="UP000638014">
    <property type="component" value="Unassembled WGS sequence"/>
</dbReference>
<evidence type="ECO:0000259" key="1">
    <source>
        <dbReference type="Pfam" id="PF04168"/>
    </source>
</evidence>
<sequence>MLSRVAERIYWSSRYIERVECTVRMLSIYDNLLFDLPRNVVLSWYNLIKINSLEKDFAERYTVQDERNVVKFMLGDDTNPSSVISSLHWLRENIRTTRDMMLEETWELTNELSIYVQENLKKGINRSQRHEFLNEIIKGCLQIQGLLYSNMPTDAPWLFLKLGRYLERADMTTRNLDAGVAAIMETKEDEFAVNSRQIILGNVLRSLNADQAYRRLTKAAVHSRDVMDFLVESPVLPRALNHCLANMIDSAEQLPCSEPLLQELYATREQVLNNANYDRIDNQFRDYLNDVQLALNHLHLTISATWFPQPE</sequence>
<gene>
    <name evidence="2" type="ORF">IC617_04555</name>
</gene>
<dbReference type="Pfam" id="PF04168">
    <property type="entry name" value="Alpha-E"/>
    <property type="match status" value="1"/>
</dbReference>
<keyword evidence="3" id="KW-1185">Reference proteome</keyword>
<evidence type="ECO:0000313" key="3">
    <source>
        <dbReference type="Proteomes" id="UP000638014"/>
    </source>
</evidence>
<dbReference type="AlphaFoldDB" id="A0A8J6QU89"/>
<reference evidence="2" key="1">
    <citation type="submission" date="2020-09" db="EMBL/GenBank/DDBJ databases">
        <title>A novel bacterium of genus Neiella, isolated from South China Sea.</title>
        <authorList>
            <person name="Huang H."/>
            <person name="Mo K."/>
            <person name="Hu Y."/>
        </authorList>
    </citation>
    <scope>NUCLEOTIDE SEQUENCE</scope>
    <source>
        <strain evidence="2">HB171785</strain>
    </source>
</reference>
<protein>
    <submittedName>
        <fullName evidence="2">Alpha-E domain-containing protein</fullName>
    </submittedName>
</protein>
<name>A0A8J6QU89_9GAMM</name>
<organism evidence="2 3">
    <name type="scientific">Neiella litorisoli</name>
    <dbReference type="NCBI Taxonomy" id="2771431"/>
    <lineage>
        <taxon>Bacteria</taxon>
        <taxon>Pseudomonadati</taxon>
        <taxon>Pseudomonadota</taxon>
        <taxon>Gammaproteobacteria</taxon>
        <taxon>Alteromonadales</taxon>
        <taxon>Echinimonadaceae</taxon>
        <taxon>Neiella</taxon>
    </lineage>
</organism>
<dbReference type="PANTHER" id="PTHR34595">
    <property type="entry name" value="BLR5612 PROTEIN"/>
    <property type="match status" value="1"/>
</dbReference>
<dbReference type="InterPro" id="IPR007296">
    <property type="entry name" value="DUF403"/>
</dbReference>
<comment type="caution">
    <text evidence="2">The sequence shown here is derived from an EMBL/GenBank/DDBJ whole genome shotgun (WGS) entry which is preliminary data.</text>
</comment>
<evidence type="ECO:0000313" key="2">
    <source>
        <dbReference type="EMBL" id="MBD1388693.1"/>
    </source>
</evidence>
<proteinExistence type="predicted"/>